<dbReference type="NCBIfam" id="TIGR03721">
    <property type="entry name" value="exospore_TM"/>
    <property type="match status" value="1"/>
</dbReference>
<reference evidence="1" key="1">
    <citation type="submission" date="2022-08" db="EMBL/GenBank/DDBJ databases">
        <title>The genomic sequence of strain Paenibacillus sp. SCIV0701.</title>
        <authorList>
            <person name="Zhao H."/>
        </authorList>
    </citation>
    <scope>NUCLEOTIDE SEQUENCE</scope>
    <source>
        <strain evidence="1">SCIV0701</strain>
    </source>
</reference>
<organism evidence="1 2">
    <name type="scientific">Paenibacillus soyae</name>
    <dbReference type="NCBI Taxonomy" id="2969249"/>
    <lineage>
        <taxon>Bacteria</taxon>
        <taxon>Bacillati</taxon>
        <taxon>Bacillota</taxon>
        <taxon>Bacilli</taxon>
        <taxon>Bacillales</taxon>
        <taxon>Paenibacillaceae</taxon>
        <taxon>Paenibacillus</taxon>
    </lineage>
</organism>
<evidence type="ECO:0000313" key="2">
    <source>
        <dbReference type="Proteomes" id="UP001141950"/>
    </source>
</evidence>
<dbReference type="Proteomes" id="UP001141950">
    <property type="component" value="Unassembled WGS sequence"/>
</dbReference>
<evidence type="ECO:0008006" key="3">
    <source>
        <dbReference type="Google" id="ProtNLM"/>
    </source>
</evidence>
<proteinExistence type="predicted"/>
<name>A0A9X2SCH2_9BACL</name>
<accession>A0A9X2SCH2</accession>
<keyword evidence="2" id="KW-1185">Reference proteome</keyword>
<dbReference type="EMBL" id="JANIPJ010000014">
    <property type="protein sequence ID" value="MCR2806062.1"/>
    <property type="molecule type" value="Genomic_DNA"/>
</dbReference>
<gene>
    <name evidence="1" type="ORF">NQZ67_19440</name>
</gene>
<protein>
    <recommendedName>
        <fullName evidence="3">Spore surface glycoprotein BclB</fullName>
    </recommendedName>
</protein>
<dbReference type="InterPro" id="IPR021210">
    <property type="entry name" value="Exosporium_BclB"/>
</dbReference>
<dbReference type="AlphaFoldDB" id="A0A9X2SCH2"/>
<comment type="caution">
    <text evidence="1">The sequence shown here is derived from an EMBL/GenBank/DDBJ whole genome shotgun (WGS) entry which is preliminary data.</text>
</comment>
<evidence type="ECO:0000313" key="1">
    <source>
        <dbReference type="EMBL" id="MCR2806062.1"/>
    </source>
</evidence>
<sequence>MPVELTTILGGLAGTAGLVGFGFSGPTLDVLGANIDLTGAAGTLLNFAFTIPRAGTIESMAAYFSTTVALNLIGSAITIRAQLYRSAVPNNIFEPIPGAEILLSPGLTGVLDLGTISTGALSGLNIPVAAGTRLLMVFSATASGVSLVNAVAGYASAGVTIV</sequence>